<reference evidence="1 2" key="1">
    <citation type="submission" date="2016-11" db="EMBL/GenBank/DDBJ databases">
        <authorList>
            <person name="Jaros S."/>
            <person name="Januszkiewicz K."/>
            <person name="Wedrychowicz H."/>
        </authorList>
    </citation>
    <scope>NUCLEOTIDE SEQUENCE [LARGE SCALE GENOMIC DNA]</scope>
    <source>
        <strain evidence="1 2">BPI-34</strain>
    </source>
</reference>
<dbReference type="EMBL" id="FRCJ01000001">
    <property type="protein sequence ID" value="SHL74882.1"/>
    <property type="molecule type" value="Genomic_DNA"/>
</dbReference>
<organism evidence="1 2">
    <name type="scientific">Xylanibacter ruminicola</name>
    <name type="common">Prevotella ruminicola</name>
    <dbReference type="NCBI Taxonomy" id="839"/>
    <lineage>
        <taxon>Bacteria</taxon>
        <taxon>Pseudomonadati</taxon>
        <taxon>Bacteroidota</taxon>
        <taxon>Bacteroidia</taxon>
        <taxon>Bacteroidales</taxon>
        <taxon>Prevotellaceae</taxon>
        <taxon>Xylanibacter</taxon>
    </lineage>
</organism>
<dbReference type="AlphaFoldDB" id="A0A1M7D5T9"/>
<proteinExistence type="predicted"/>
<name>A0A1M7D5T9_XYLRU</name>
<protein>
    <submittedName>
        <fullName evidence="1">Uncharacterized protein</fullName>
    </submittedName>
</protein>
<dbReference type="RefSeq" id="WP_073042720.1">
    <property type="nucleotide sequence ID" value="NZ_FRCJ01000001.1"/>
</dbReference>
<dbReference type="Proteomes" id="UP000184280">
    <property type="component" value="Unassembled WGS sequence"/>
</dbReference>
<gene>
    <name evidence="1" type="ORF">SAMN04488494_0638</name>
</gene>
<evidence type="ECO:0000313" key="1">
    <source>
        <dbReference type="EMBL" id="SHL74882.1"/>
    </source>
</evidence>
<dbReference type="OrthoDB" id="1099474at2"/>
<sequence length="245" mass="29271">MKPVIRVTTIESFRRYIEQSERSFFEITEQSVIDSIISFDGNVKTRVGTAFHRIVEEGTPECQKVDAGVRTYLYYRKPKEEPVPCGYSYDVDGHQVILDDDQVKVALAYREQYPCVFHEVREFKDYGDCIVTGCADMLCTTEIRDIKTKYSAKFSDEDYMNSCQWRYYLELFGLDTFHFDLFIFDDYDEKKHGYDVRGLNLHRYEPAITCYRYPTMEQDNRRLLTEFLRWAELRNLTQYLQFKED</sequence>
<evidence type="ECO:0000313" key="2">
    <source>
        <dbReference type="Proteomes" id="UP000184280"/>
    </source>
</evidence>
<accession>A0A1M7D5T9</accession>